<dbReference type="SUPFAM" id="SSF50978">
    <property type="entry name" value="WD40 repeat-like"/>
    <property type="match status" value="1"/>
</dbReference>
<keyword evidence="3" id="KW-1185">Reference proteome</keyword>
<feature type="compositionally biased region" description="Polar residues" evidence="1">
    <location>
        <begin position="1"/>
        <end position="10"/>
    </location>
</feature>
<dbReference type="Proteomes" id="UP001057375">
    <property type="component" value="Unassembled WGS sequence"/>
</dbReference>
<feature type="compositionally biased region" description="Low complexity" evidence="1">
    <location>
        <begin position="127"/>
        <end position="136"/>
    </location>
</feature>
<organism evidence="2 3">
    <name type="scientific">Aduncisulcus paluster</name>
    <dbReference type="NCBI Taxonomy" id="2918883"/>
    <lineage>
        <taxon>Eukaryota</taxon>
        <taxon>Metamonada</taxon>
        <taxon>Carpediemonas-like organisms</taxon>
        <taxon>Aduncisulcus</taxon>
    </lineage>
</organism>
<feature type="region of interest" description="Disordered" evidence="1">
    <location>
        <begin position="121"/>
        <end position="140"/>
    </location>
</feature>
<dbReference type="EMBL" id="BQXS01011270">
    <property type="protein sequence ID" value="GKT36628.1"/>
    <property type="molecule type" value="Genomic_DNA"/>
</dbReference>
<reference evidence="2" key="1">
    <citation type="submission" date="2022-03" db="EMBL/GenBank/DDBJ databases">
        <title>Draft genome sequence of Aduncisulcus paluster, a free-living microaerophilic Fornicata.</title>
        <authorList>
            <person name="Yuyama I."/>
            <person name="Kume K."/>
            <person name="Tamura T."/>
            <person name="Inagaki Y."/>
            <person name="Hashimoto T."/>
        </authorList>
    </citation>
    <scope>NUCLEOTIDE SEQUENCE</scope>
    <source>
        <strain evidence="2">NY0171</strain>
    </source>
</reference>
<feature type="compositionally biased region" description="Low complexity" evidence="1">
    <location>
        <begin position="22"/>
        <end position="45"/>
    </location>
</feature>
<feature type="non-terminal residue" evidence="2">
    <location>
        <position position="1"/>
    </location>
</feature>
<sequence>LTNPLTLSSSGKDHHSLAGFKSLPSSSSSSSSLSSRSISPSGSESDLSGNFLHSLHHSRKQSFYSLQQSGVKNGSIIRSRSASISSSLLSTMEMKGVPSTFIDFLKSRGVDMDEIEHRSVAEGMTKSSSGGSSFGSAVEKENGKSFDSQTALQQHKTVLTLLSSSKILSGITTKQASRIGSPTRSLIHSPGSQTPVSWGPMHSLSSTCAHMLSSTVTQATLMFPFSSAPIDTCILGISGGCVRLFILCQEAVHEVCIPCSVLIWVVWERQQWVKTKLTEWEKKKQEDDNLRGENTSTSEMRSLKAKKKIELEESAGQCSELTDFIVNRTLLPTDVFPTSIYKHIPTHRDQSNNWVGAEFSDLALSYSHYPSVYIGCGDGIILVYEAKRGKLKHRVKKPVIPSGSGSLADSSASSSGSKPVPLTSVFESLEGGLDEEDLLDDGTAGISLDEDVFEVYPTNLVRIGEFTVLPQRCSQKEHLITHMAVSEDGCFIACITNSGLISIIRVARKLKQFHVVCRVYLGLKNVTQLFFTSINSLGVMICFNDSCNRHNAAMLSVLAFSPIFTRIVSHMEKSAIIETNPVALRSFGGAHVGIVCSAKCPTWCMRTLRKVFLKKRLSWQLYVFVFHRFAEKKINGFEVVVLDLAANSVVCSCECDSGSIPISGGIEFIQTPMPQMIKKKDSSEVPALDSIILRLVINTITSQGNHSEIQVDIKYDRQKSISGSFKKLLGASSEATLLKTISCSQIPYGITEKTIERDKLEHAKEVLKFRSTITMLREELVEKERSLGEIGDKLLDAQMETIARLQADGIQ</sequence>
<dbReference type="InterPro" id="IPR036322">
    <property type="entry name" value="WD40_repeat_dom_sf"/>
</dbReference>
<gene>
    <name evidence="2" type="ORF">ADUPG1_009558</name>
</gene>
<comment type="caution">
    <text evidence="2">The sequence shown here is derived from an EMBL/GenBank/DDBJ whole genome shotgun (WGS) entry which is preliminary data.</text>
</comment>
<proteinExistence type="predicted"/>
<evidence type="ECO:0000256" key="1">
    <source>
        <dbReference type="SAM" id="MobiDB-lite"/>
    </source>
</evidence>
<protein>
    <submittedName>
        <fullName evidence="2">Uncharacterized protein</fullName>
    </submittedName>
</protein>
<feature type="region of interest" description="Disordered" evidence="1">
    <location>
        <begin position="1"/>
        <end position="50"/>
    </location>
</feature>
<evidence type="ECO:0000313" key="2">
    <source>
        <dbReference type="EMBL" id="GKT36628.1"/>
    </source>
</evidence>
<evidence type="ECO:0000313" key="3">
    <source>
        <dbReference type="Proteomes" id="UP001057375"/>
    </source>
</evidence>
<accession>A0ABQ5KY93</accession>
<name>A0ABQ5KY93_9EUKA</name>